<dbReference type="Pfam" id="PF21787">
    <property type="entry name" value="TNP-like_RNaseH_N"/>
    <property type="match status" value="1"/>
</dbReference>
<proteinExistence type="evidence at transcript level"/>
<reference evidence="4" key="2">
    <citation type="journal article" date="2015" name="J. Proteomics">
        <title>Sexual differences in the sialomes of the zebra tick, Rhipicephalus pulchellus.</title>
        <authorList>
            <person name="Tan A.W."/>
            <person name="Francischetti I.M."/>
            <person name="Slovak M."/>
            <person name="Kini R.M."/>
            <person name="Ribeiro J.M."/>
        </authorList>
    </citation>
    <scope>NUCLEOTIDE SEQUENCE</scope>
    <source>
        <tissue evidence="4">Salivary gland</tissue>
    </source>
</reference>
<protein>
    <recommendedName>
        <fullName evidence="3">Transposable element P transposase-like RNase H domain-containing protein</fullName>
    </recommendedName>
</protein>
<feature type="non-terminal residue" evidence="4">
    <location>
        <position position="1"/>
    </location>
</feature>
<sequence>RKENGQTQGRKRRRSTCGSVFGAVEGATADREESERTRVSEPASFSSESDERQELVIEATAEMRAGNVLHVDKACETTLNIVNVLNDAKKTEHRLKMKIKRQQDALQKLQEQHDIMRQRLREYDESKEIQGFVELLKSADEGDKKAFFIINQVCNFGSKKPKYDEIILRECVLWKACSSKGYEHVRTRNLFKLPCRATLQNYVGQSTGEIGVTTLIKERLRVEYEALSTEQEAFCSLIIDEMAIDQKVIYDRQVDKIFGLVDMGAADETTSIPLVA</sequence>
<evidence type="ECO:0000259" key="3">
    <source>
        <dbReference type="Pfam" id="PF21787"/>
    </source>
</evidence>
<feature type="non-terminal residue" evidence="4">
    <location>
        <position position="276"/>
    </location>
</feature>
<feature type="region of interest" description="Disordered" evidence="2">
    <location>
        <begin position="1"/>
        <end position="52"/>
    </location>
</feature>
<dbReference type="EMBL" id="GACK01003694">
    <property type="protein sequence ID" value="JAA61340.1"/>
    <property type="molecule type" value="mRNA"/>
</dbReference>
<feature type="coiled-coil region" evidence="1">
    <location>
        <begin position="85"/>
        <end position="126"/>
    </location>
</feature>
<keyword evidence="1" id="KW-0175">Coiled coil</keyword>
<reference evidence="4" key="1">
    <citation type="submission" date="2012-11" db="EMBL/GenBank/DDBJ databases">
        <authorList>
            <person name="Lucero-Rivera Y.E."/>
            <person name="Tovar-Ramirez D."/>
        </authorList>
    </citation>
    <scope>NUCLEOTIDE SEQUENCE</scope>
    <source>
        <tissue evidence="4">Salivary gland</tissue>
    </source>
</reference>
<accession>L7MBE4</accession>
<evidence type="ECO:0000313" key="4">
    <source>
        <dbReference type="EMBL" id="JAA61340.1"/>
    </source>
</evidence>
<dbReference type="InterPro" id="IPR048365">
    <property type="entry name" value="TNP-like_RNaseH_N"/>
</dbReference>
<feature type="compositionally biased region" description="Basic and acidic residues" evidence="2">
    <location>
        <begin position="28"/>
        <end position="39"/>
    </location>
</feature>
<evidence type="ECO:0000256" key="2">
    <source>
        <dbReference type="SAM" id="MobiDB-lite"/>
    </source>
</evidence>
<organism evidence="4">
    <name type="scientific">Rhipicephalus pulchellus</name>
    <name type="common">Yellow backed tick</name>
    <name type="synonym">Dermacentor pulchellus</name>
    <dbReference type="NCBI Taxonomy" id="72859"/>
    <lineage>
        <taxon>Eukaryota</taxon>
        <taxon>Metazoa</taxon>
        <taxon>Ecdysozoa</taxon>
        <taxon>Arthropoda</taxon>
        <taxon>Chelicerata</taxon>
        <taxon>Arachnida</taxon>
        <taxon>Acari</taxon>
        <taxon>Parasitiformes</taxon>
        <taxon>Ixodida</taxon>
        <taxon>Ixodoidea</taxon>
        <taxon>Ixodidae</taxon>
        <taxon>Rhipicephalinae</taxon>
        <taxon>Rhipicephalus</taxon>
        <taxon>Rhipicephalus</taxon>
    </lineage>
</organism>
<name>L7MBE4_RHIPC</name>
<dbReference type="AlphaFoldDB" id="L7MBE4"/>
<evidence type="ECO:0000256" key="1">
    <source>
        <dbReference type="SAM" id="Coils"/>
    </source>
</evidence>
<feature type="domain" description="Transposable element P transposase-like RNase H" evidence="3">
    <location>
        <begin position="211"/>
        <end position="267"/>
    </location>
</feature>